<sequence length="59" mass="6303">MVSGVVALFSTLAIFEKLATSINEFLLSSSVLAGSLSLAYFLNKPRPSFEGALQQVPEL</sequence>
<dbReference type="InParanoid" id="A0A395JGF0"/>
<dbReference type="EMBL" id="QNRT01000005">
    <property type="protein sequence ID" value="RBP48811.1"/>
    <property type="molecule type" value="Genomic_DNA"/>
</dbReference>
<evidence type="ECO:0000313" key="1">
    <source>
        <dbReference type="EMBL" id="RBP48811.1"/>
    </source>
</evidence>
<keyword evidence="2" id="KW-1185">Reference proteome</keyword>
<proteinExistence type="predicted"/>
<protein>
    <submittedName>
        <fullName evidence="1">Uncharacterized protein</fullName>
    </submittedName>
</protein>
<accession>A0A395JGF0</accession>
<evidence type="ECO:0000313" key="2">
    <source>
        <dbReference type="Proteomes" id="UP000253083"/>
    </source>
</evidence>
<dbReference type="Proteomes" id="UP000253083">
    <property type="component" value="Unassembled WGS sequence"/>
</dbReference>
<comment type="caution">
    <text evidence="1">The sequence shown here is derived from an EMBL/GenBank/DDBJ whole genome shotgun (WGS) entry which is preliminary data.</text>
</comment>
<organism evidence="1 2">
    <name type="scientific">Arenicella xantha</name>
    <dbReference type="NCBI Taxonomy" id="644221"/>
    <lineage>
        <taxon>Bacteria</taxon>
        <taxon>Pseudomonadati</taxon>
        <taxon>Pseudomonadota</taxon>
        <taxon>Gammaproteobacteria</taxon>
        <taxon>Arenicellales</taxon>
        <taxon>Arenicellaceae</taxon>
        <taxon>Arenicella</taxon>
    </lineage>
</organism>
<gene>
    <name evidence="1" type="ORF">DFR28_105150</name>
</gene>
<name>A0A395JGF0_9GAMM</name>
<dbReference type="AlphaFoldDB" id="A0A395JGF0"/>
<reference evidence="1 2" key="1">
    <citation type="submission" date="2018-06" db="EMBL/GenBank/DDBJ databases">
        <title>Genomic Encyclopedia of Type Strains, Phase IV (KMG-IV): sequencing the most valuable type-strain genomes for metagenomic binning, comparative biology and taxonomic classification.</title>
        <authorList>
            <person name="Goeker M."/>
        </authorList>
    </citation>
    <scope>NUCLEOTIDE SEQUENCE [LARGE SCALE GENOMIC DNA]</scope>
    <source>
        <strain evidence="1 2">DSM 24032</strain>
    </source>
</reference>